<reference evidence="2" key="1">
    <citation type="submission" date="2022-11" db="UniProtKB">
        <authorList>
            <consortium name="WormBaseParasite"/>
        </authorList>
    </citation>
    <scope>IDENTIFICATION</scope>
</reference>
<protein>
    <submittedName>
        <fullName evidence="2">Uncharacterized protein</fullName>
    </submittedName>
</protein>
<dbReference type="Proteomes" id="UP000887565">
    <property type="component" value="Unplaced"/>
</dbReference>
<accession>A0A915HIL2</accession>
<dbReference type="AlphaFoldDB" id="A0A915HIL2"/>
<sequence>MKDVDFEILTELKVRLEFTDKKCKTSSRPLAALRDWSEFLATEALLCNDELFKFPGLQRCCTLSKSKV</sequence>
<evidence type="ECO:0000313" key="1">
    <source>
        <dbReference type="Proteomes" id="UP000887565"/>
    </source>
</evidence>
<proteinExistence type="predicted"/>
<name>A0A915HIL2_ROMCU</name>
<evidence type="ECO:0000313" key="2">
    <source>
        <dbReference type="WBParaSite" id="nRc.2.0.1.t01848-RA"/>
    </source>
</evidence>
<organism evidence="1 2">
    <name type="scientific">Romanomermis culicivorax</name>
    <name type="common">Nematode worm</name>
    <dbReference type="NCBI Taxonomy" id="13658"/>
    <lineage>
        <taxon>Eukaryota</taxon>
        <taxon>Metazoa</taxon>
        <taxon>Ecdysozoa</taxon>
        <taxon>Nematoda</taxon>
        <taxon>Enoplea</taxon>
        <taxon>Dorylaimia</taxon>
        <taxon>Mermithida</taxon>
        <taxon>Mermithoidea</taxon>
        <taxon>Mermithidae</taxon>
        <taxon>Romanomermis</taxon>
    </lineage>
</organism>
<keyword evidence="1" id="KW-1185">Reference proteome</keyword>
<dbReference type="WBParaSite" id="nRc.2.0.1.t01848-RA">
    <property type="protein sequence ID" value="nRc.2.0.1.t01848-RA"/>
    <property type="gene ID" value="nRc.2.0.1.g01848"/>
</dbReference>